<comment type="caution">
    <text evidence="2">The sequence shown here is derived from an EMBL/GenBank/DDBJ whole genome shotgun (WGS) entry which is preliminary data.</text>
</comment>
<sequence>MTQRWRTGVRATGCRARCGAVRAVGDADPGRGPQHGAAVPDADRGHPHASGAGGVFGNVPYLLRAAGHGCAGWAAEV</sequence>
<evidence type="ECO:0000256" key="1">
    <source>
        <dbReference type="SAM" id="MobiDB-lite"/>
    </source>
</evidence>
<reference evidence="2" key="1">
    <citation type="journal article" date="2023" name="Mol. Phylogenet. Evol.">
        <title>Genome-scale phylogeny and comparative genomics of the fungal order Sordariales.</title>
        <authorList>
            <person name="Hensen N."/>
            <person name="Bonometti L."/>
            <person name="Westerberg I."/>
            <person name="Brannstrom I.O."/>
            <person name="Guillou S."/>
            <person name="Cros-Aarteil S."/>
            <person name="Calhoun S."/>
            <person name="Haridas S."/>
            <person name="Kuo A."/>
            <person name="Mondo S."/>
            <person name="Pangilinan J."/>
            <person name="Riley R."/>
            <person name="LaButti K."/>
            <person name="Andreopoulos B."/>
            <person name="Lipzen A."/>
            <person name="Chen C."/>
            <person name="Yan M."/>
            <person name="Daum C."/>
            <person name="Ng V."/>
            <person name="Clum A."/>
            <person name="Steindorff A."/>
            <person name="Ohm R.A."/>
            <person name="Martin F."/>
            <person name="Silar P."/>
            <person name="Natvig D.O."/>
            <person name="Lalanne C."/>
            <person name="Gautier V."/>
            <person name="Ament-Velasquez S.L."/>
            <person name="Kruys A."/>
            <person name="Hutchinson M.I."/>
            <person name="Powell A.J."/>
            <person name="Barry K."/>
            <person name="Miller A.N."/>
            <person name="Grigoriev I.V."/>
            <person name="Debuchy R."/>
            <person name="Gladieux P."/>
            <person name="Hiltunen Thoren M."/>
            <person name="Johannesson H."/>
        </authorList>
    </citation>
    <scope>NUCLEOTIDE SEQUENCE</scope>
    <source>
        <strain evidence="2">CBS 123565</strain>
    </source>
</reference>
<proteinExistence type="predicted"/>
<dbReference type="EMBL" id="MU853404">
    <property type="protein sequence ID" value="KAK4136057.1"/>
    <property type="molecule type" value="Genomic_DNA"/>
</dbReference>
<gene>
    <name evidence="2" type="ORF">BT67DRAFT_440198</name>
</gene>
<dbReference type="AlphaFoldDB" id="A0AAN6ZF44"/>
<evidence type="ECO:0000313" key="3">
    <source>
        <dbReference type="Proteomes" id="UP001304895"/>
    </source>
</evidence>
<organism evidence="2 3">
    <name type="scientific">Trichocladium antarcticum</name>
    <dbReference type="NCBI Taxonomy" id="1450529"/>
    <lineage>
        <taxon>Eukaryota</taxon>
        <taxon>Fungi</taxon>
        <taxon>Dikarya</taxon>
        <taxon>Ascomycota</taxon>
        <taxon>Pezizomycotina</taxon>
        <taxon>Sordariomycetes</taxon>
        <taxon>Sordariomycetidae</taxon>
        <taxon>Sordariales</taxon>
        <taxon>Chaetomiaceae</taxon>
        <taxon>Trichocladium</taxon>
    </lineage>
</organism>
<evidence type="ECO:0000313" key="2">
    <source>
        <dbReference type="EMBL" id="KAK4136057.1"/>
    </source>
</evidence>
<reference evidence="2" key="2">
    <citation type="submission" date="2023-05" db="EMBL/GenBank/DDBJ databases">
        <authorList>
            <consortium name="Lawrence Berkeley National Laboratory"/>
            <person name="Steindorff A."/>
            <person name="Hensen N."/>
            <person name="Bonometti L."/>
            <person name="Westerberg I."/>
            <person name="Brannstrom I.O."/>
            <person name="Guillou S."/>
            <person name="Cros-Aarteil S."/>
            <person name="Calhoun S."/>
            <person name="Haridas S."/>
            <person name="Kuo A."/>
            <person name="Mondo S."/>
            <person name="Pangilinan J."/>
            <person name="Riley R."/>
            <person name="Labutti K."/>
            <person name="Andreopoulos B."/>
            <person name="Lipzen A."/>
            <person name="Chen C."/>
            <person name="Yanf M."/>
            <person name="Daum C."/>
            <person name="Ng V."/>
            <person name="Clum A."/>
            <person name="Ohm R."/>
            <person name="Martin F."/>
            <person name="Silar P."/>
            <person name="Natvig D."/>
            <person name="Lalanne C."/>
            <person name="Gautier V."/>
            <person name="Ament-Velasquez S.L."/>
            <person name="Kruys A."/>
            <person name="Hutchinson M.I."/>
            <person name="Powell A.J."/>
            <person name="Barry K."/>
            <person name="Miller A.N."/>
            <person name="Grigoriev I.V."/>
            <person name="Debuchy R."/>
            <person name="Gladieux P."/>
            <person name="Thoren M.H."/>
            <person name="Johannesson H."/>
        </authorList>
    </citation>
    <scope>NUCLEOTIDE SEQUENCE</scope>
    <source>
        <strain evidence="2">CBS 123565</strain>
    </source>
</reference>
<accession>A0AAN6ZF44</accession>
<dbReference type="Proteomes" id="UP001304895">
    <property type="component" value="Unassembled WGS sequence"/>
</dbReference>
<protein>
    <submittedName>
        <fullName evidence="2">Uncharacterized protein</fullName>
    </submittedName>
</protein>
<feature type="region of interest" description="Disordered" evidence="1">
    <location>
        <begin position="24"/>
        <end position="51"/>
    </location>
</feature>
<name>A0AAN6ZF44_9PEZI</name>
<keyword evidence="3" id="KW-1185">Reference proteome</keyword>